<feature type="transmembrane region" description="Helical" evidence="2">
    <location>
        <begin position="202"/>
        <end position="222"/>
    </location>
</feature>
<feature type="compositionally biased region" description="Low complexity" evidence="1">
    <location>
        <begin position="511"/>
        <end position="530"/>
    </location>
</feature>
<feature type="transmembrane region" description="Helical" evidence="2">
    <location>
        <begin position="288"/>
        <end position="308"/>
    </location>
</feature>
<evidence type="ECO:0000313" key="3">
    <source>
        <dbReference type="EMBL" id="MDF9277439.1"/>
    </source>
</evidence>
<evidence type="ECO:0000313" key="4">
    <source>
        <dbReference type="Proteomes" id="UP001220456"/>
    </source>
</evidence>
<evidence type="ECO:0000256" key="1">
    <source>
        <dbReference type="SAM" id="MobiDB-lite"/>
    </source>
</evidence>
<protein>
    <recommendedName>
        <fullName evidence="5">TrbL/VirB6 plasmid conjugal transfer protein</fullName>
    </recommendedName>
</protein>
<feature type="transmembrane region" description="Helical" evidence="2">
    <location>
        <begin position="356"/>
        <end position="379"/>
    </location>
</feature>
<feature type="transmembrane region" description="Helical" evidence="2">
    <location>
        <begin position="130"/>
        <end position="150"/>
    </location>
</feature>
<dbReference type="InterPro" id="IPR045782">
    <property type="entry name" value="TrbL_3"/>
</dbReference>
<feature type="compositionally biased region" description="Gly residues" evidence="1">
    <location>
        <begin position="500"/>
        <end position="509"/>
    </location>
</feature>
<accession>A0ABT6CWN5</accession>
<feature type="region of interest" description="Disordered" evidence="1">
    <location>
        <begin position="491"/>
        <end position="592"/>
    </location>
</feature>
<proteinExistence type="predicted"/>
<feature type="compositionally biased region" description="Low complexity" evidence="1">
    <location>
        <begin position="553"/>
        <end position="571"/>
    </location>
</feature>
<gene>
    <name evidence="3" type="ORF">P4U43_06485</name>
</gene>
<dbReference type="Proteomes" id="UP001220456">
    <property type="component" value="Unassembled WGS sequence"/>
</dbReference>
<reference evidence="3 4" key="1">
    <citation type="journal article" date="2023" name="Int. J. Syst. Evol. Microbiol.">
        <title>Arthrobacter vasquezii sp. nov., isolated from a soil sample from Union Glacier, Antarctica.</title>
        <authorList>
            <person name="Valenzuela-Ibaceta F."/>
            <person name="Carrasco V."/>
            <person name="Lagos-Moraga S."/>
            <person name="Dietz-Vargas C."/>
            <person name="Navarro C.A."/>
            <person name="Perez-Donoso J.M."/>
        </authorList>
    </citation>
    <scope>NUCLEOTIDE SEQUENCE [LARGE SCALE GENOMIC DNA]</scope>
    <source>
        <strain evidence="3 4">EH-1B-1</strain>
    </source>
</reference>
<dbReference type="RefSeq" id="WP_277357990.1">
    <property type="nucleotide sequence ID" value="NZ_JAROKN010000010.1"/>
</dbReference>
<sequence>MSLGAQSVAEEECQWYDAACKLRNGVQDAVAGGASDALEAIADAVTAALISTIAELGTLWTTIDAPDLTTAATGSAEAPAGGAFNDQVGTLLGYMTWIGMGISAISIILLAITLVTNARRGDGSDLVNKATLLFGATALIGGATSLAGFIVPQRAASSAPAVGFIQDQTFYLTLALAALSMVVAGVRIVWTQRGEPAQELLKGLLTLAIVTASGVALLNVLLKATDALAKQIIDAGIGENFQSDVQILLGIAPGAGEAAVFLGGNQMLIIIGGIIAVCINIAQIMLMVLRTAMLFLIAGVLPLSAAFMNTETGKTWFSKIVAWTLAFAFYKPAAALIYATGITLTTSGLFSGQGLLQFSAGLILIIASVVALPVLIGFLSPALGAMSSSGGGGNAMGMAALGAAIPQGASRLARSRQGFGSTPTPQQGPSSQGGPPSPGGPSSGGAEGASSSGSAGSGAGAGGAAKAVPAAGAAVAAAEVAKKGGEAVAGAVQEEARQGSSGGAQGGSGNPATSSPAAAGESGAEWSGAGSAPGGGGGTSPPGVRAAGGAAGIAGAALQQGAAQVQKQAQQMKKEISSTTGNEDGPNGANRS</sequence>
<keyword evidence="2" id="KW-0472">Membrane</keyword>
<feature type="transmembrane region" description="Helical" evidence="2">
    <location>
        <begin position="94"/>
        <end position="118"/>
    </location>
</feature>
<comment type="caution">
    <text evidence="3">The sequence shown here is derived from an EMBL/GenBank/DDBJ whole genome shotgun (WGS) entry which is preliminary data.</text>
</comment>
<keyword evidence="2" id="KW-0812">Transmembrane</keyword>
<feature type="transmembrane region" description="Helical" evidence="2">
    <location>
        <begin position="258"/>
        <end position="281"/>
    </location>
</feature>
<feature type="compositionally biased region" description="Gly residues" evidence="1">
    <location>
        <begin position="531"/>
        <end position="540"/>
    </location>
</feature>
<keyword evidence="4" id="KW-1185">Reference proteome</keyword>
<evidence type="ECO:0008006" key="5">
    <source>
        <dbReference type="Google" id="ProtNLM"/>
    </source>
</evidence>
<dbReference type="EMBL" id="JAROKN010000010">
    <property type="protein sequence ID" value="MDF9277439.1"/>
    <property type="molecule type" value="Genomic_DNA"/>
</dbReference>
<feature type="region of interest" description="Disordered" evidence="1">
    <location>
        <begin position="412"/>
        <end position="463"/>
    </location>
</feature>
<dbReference type="Pfam" id="PF19590">
    <property type="entry name" value="TrbL_3"/>
    <property type="match status" value="1"/>
</dbReference>
<feature type="transmembrane region" description="Helical" evidence="2">
    <location>
        <begin position="170"/>
        <end position="190"/>
    </location>
</feature>
<evidence type="ECO:0000256" key="2">
    <source>
        <dbReference type="SAM" id="Phobius"/>
    </source>
</evidence>
<feature type="transmembrane region" description="Helical" evidence="2">
    <location>
        <begin position="320"/>
        <end position="344"/>
    </location>
</feature>
<name>A0ABT6CWN5_9MICC</name>
<keyword evidence="2" id="KW-1133">Transmembrane helix</keyword>
<organism evidence="3 4">
    <name type="scientific">Arthrobacter vasquezii</name>
    <dbReference type="NCBI Taxonomy" id="2977629"/>
    <lineage>
        <taxon>Bacteria</taxon>
        <taxon>Bacillati</taxon>
        <taxon>Actinomycetota</taxon>
        <taxon>Actinomycetes</taxon>
        <taxon>Micrococcales</taxon>
        <taxon>Micrococcaceae</taxon>
        <taxon>Arthrobacter</taxon>
    </lineage>
</organism>
<feature type="compositionally biased region" description="Low complexity" evidence="1">
    <location>
        <begin position="425"/>
        <end position="434"/>
    </location>
</feature>